<dbReference type="InterPro" id="IPR024975">
    <property type="entry name" value="NOV_C"/>
</dbReference>
<name>A0A2A9EQP4_9MICO</name>
<proteinExistence type="predicted"/>
<feature type="domain" description="Protein NO VEIN C-terminal" evidence="2">
    <location>
        <begin position="220"/>
        <end position="283"/>
    </location>
</feature>
<gene>
    <name evidence="3" type="ORF">ATJ97_3133</name>
</gene>
<dbReference type="EMBL" id="PDJI01000004">
    <property type="protein sequence ID" value="PFG40602.1"/>
    <property type="molecule type" value="Genomic_DNA"/>
</dbReference>
<evidence type="ECO:0000313" key="4">
    <source>
        <dbReference type="Proteomes" id="UP000222106"/>
    </source>
</evidence>
<protein>
    <submittedName>
        <fullName evidence="3">Uncharacterized protein DUF3883</fullName>
    </submittedName>
</protein>
<organism evidence="3 4">
    <name type="scientific">Georgenia soli</name>
    <dbReference type="NCBI Taxonomy" id="638953"/>
    <lineage>
        <taxon>Bacteria</taxon>
        <taxon>Bacillati</taxon>
        <taxon>Actinomycetota</taxon>
        <taxon>Actinomycetes</taxon>
        <taxon>Micrococcales</taxon>
        <taxon>Bogoriellaceae</taxon>
        <taxon>Georgenia</taxon>
    </lineage>
</organism>
<reference evidence="3 4" key="1">
    <citation type="submission" date="2017-10" db="EMBL/GenBank/DDBJ databases">
        <title>Sequencing the genomes of 1000 actinobacteria strains.</title>
        <authorList>
            <person name="Klenk H.-P."/>
        </authorList>
    </citation>
    <scope>NUCLEOTIDE SEQUENCE [LARGE SCALE GENOMIC DNA]</scope>
    <source>
        <strain evidence="3 4">DSM 21838</strain>
    </source>
</reference>
<evidence type="ECO:0000256" key="1">
    <source>
        <dbReference type="SAM" id="MobiDB-lite"/>
    </source>
</evidence>
<comment type="caution">
    <text evidence="3">The sequence shown here is derived from an EMBL/GenBank/DDBJ whole genome shotgun (WGS) entry which is preliminary data.</text>
</comment>
<dbReference type="Pfam" id="PF13020">
    <property type="entry name" value="NOV_C"/>
    <property type="match status" value="1"/>
</dbReference>
<feature type="region of interest" description="Disordered" evidence="1">
    <location>
        <begin position="184"/>
        <end position="204"/>
    </location>
</feature>
<evidence type="ECO:0000313" key="3">
    <source>
        <dbReference type="EMBL" id="PFG40602.1"/>
    </source>
</evidence>
<dbReference type="OrthoDB" id="3650427at2"/>
<accession>A0A2A9EQP4</accession>
<dbReference type="RefSeq" id="WP_098484490.1">
    <property type="nucleotide sequence ID" value="NZ_PDJI01000004.1"/>
</dbReference>
<dbReference type="Proteomes" id="UP000222106">
    <property type="component" value="Unassembled WGS sequence"/>
</dbReference>
<keyword evidence="4" id="KW-1185">Reference proteome</keyword>
<evidence type="ECO:0000259" key="2">
    <source>
        <dbReference type="Pfam" id="PF13020"/>
    </source>
</evidence>
<sequence length="337" mass="37553">MAINEWWAGDPEQRYWMEITDRSDLGADLFAPTADGSGRPYWGYELLTYVQPGDVVLHWHKSLAGEPGIVGWSQATGSYEDTDIEWQARGTVGRASGSLAPRPAWRMPLLNFMLLPDPVLITDVRSHDAELRQILAELETEHDGGSLYFPFGFSDKRELRAQQTYFVKMPREVLEVLGLDELERVPRPAPSPSRQGGKADKRGDSGYIADSAVRSAIEWHAVNLAVEAYISLGYEVEYTGASKPYDLLVTQGSDVRRVEVKGTSGAAKTVELTIGEVDNSRETTPTDLYVVDGIQWWREADGTVQTDGGDTRWWTDWVAADSSLKATRFRYFLPSGG</sequence>
<dbReference type="AlphaFoldDB" id="A0A2A9EQP4"/>